<dbReference type="RefSeq" id="XP_040771445.1">
    <property type="nucleotide sequence ID" value="XM_040924324.1"/>
</dbReference>
<dbReference type="GeneID" id="63841453"/>
<dbReference type="Pfam" id="PF22942">
    <property type="entry name" value="DUF7025"/>
    <property type="match status" value="1"/>
</dbReference>
<proteinExistence type="predicted"/>
<evidence type="ECO:0000259" key="1">
    <source>
        <dbReference type="SMART" id="SM00382"/>
    </source>
</evidence>
<dbReference type="Proteomes" id="UP000803844">
    <property type="component" value="Unassembled WGS sequence"/>
</dbReference>
<name>A0A9P4XTB5_CRYP1</name>
<accession>A0A9P4XTB5</accession>
<keyword evidence="3" id="KW-1185">Reference proteome</keyword>
<protein>
    <recommendedName>
        <fullName evidence="1">AAA+ ATPase domain-containing protein</fullName>
    </recommendedName>
</protein>
<sequence length="631" mass="72506">MKCEFKHLDRKFDSEDKPYFLERKKEDIDKGEKKDWWQLFSFCVVRRYDSEGDLDETCLYVNPQPLRQLLKEVIGNYPSDPIDVDDVQIASPYHSLFHYRKELKEVGLKRFEAEGDTESADQLRLLLDWINTNFELEIAAQERCLSSDSKAIAYDKLWTLFAPGTIVHAKVQNQDRAFRIQDYWYDSDDDEQPGLNLNTRFVDYDGDTFGYRRLDLHIPKYTGVREISSDAARPLQFTDNVDEIRETLLARGKRFQKLASGQNFMQYKGIALKRHPQSPGKYLRFDAGGRIMIDCKTYHRLDANDTIWVYSFGKDHPVDELTEEDLLLASAMVRGYSMTAKRFLEFSIDNVSEITWNPQCFDQLVLDATTKKTVQALVYTHSQRGLNPAAEDGFDDIVKGKGQGLVCVLHGPPGVGKTLTAECVAEYVKRPLFMVSSGDLGVTSEELDKQLTEIMDMTSTWRAVLLIDEADVFLEQRALHDLHRNAMVSVFLRVLEYYAGILFLTTNRVATLDDAFKSRIHIPIRYTDLDVKSKLQIWHNFCNKVPGGVSISEDEFQTLAEYDLNGRQIKNVVKAAESLAAFDQVQLDFKQIQQVTKIQATFEKDLTSFGEIDYTAPGSAKRHAESRNLYY</sequence>
<comment type="caution">
    <text evidence="2">The sequence shown here is derived from an EMBL/GenBank/DDBJ whole genome shotgun (WGS) entry which is preliminary data.</text>
</comment>
<dbReference type="InterPro" id="IPR003959">
    <property type="entry name" value="ATPase_AAA_core"/>
</dbReference>
<dbReference type="GO" id="GO:0005524">
    <property type="term" value="F:ATP binding"/>
    <property type="evidence" value="ECO:0007669"/>
    <property type="project" value="InterPro"/>
</dbReference>
<evidence type="ECO:0000313" key="3">
    <source>
        <dbReference type="Proteomes" id="UP000803844"/>
    </source>
</evidence>
<dbReference type="PANTHER" id="PTHR46411:SF2">
    <property type="entry name" value="AAA+ ATPASE DOMAIN-CONTAINING PROTEIN"/>
    <property type="match status" value="1"/>
</dbReference>
<dbReference type="SMART" id="SM00382">
    <property type="entry name" value="AAA"/>
    <property type="match status" value="1"/>
</dbReference>
<dbReference type="Pfam" id="PF00004">
    <property type="entry name" value="AAA"/>
    <property type="match status" value="1"/>
</dbReference>
<dbReference type="InterPro" id="IPR027417">
    <property type="entry name" value="P-loop_NTPase"/>
</dbReference>
<dbReference type="EMBL" id="MU032352">
    <property type="protein sequence ID" value="KAF3760466.1"/>
    <property type="molecule type" value="Genomic_DNA"/>
</dbReference>
<dbReference type="AlphaFoldDB" id="A0A9P4XTB5"/>
<feature type="domain" description="AAA+ ATPase" evidence="1">
    <location>
        <begin position="403"/>
        <end position="530"/>
    </location>
</feature>
<gene>
    <name evidence="2" type="ORF">M406DRAFT_47189</name>
</gene>
<dbReference type="PANTHER" id="PTHR46411">
    <property type="entry name" value="FAMILY ATPASE, PUTATIVE-RELATED"/>
    <property type="match status" value="1"/>
</dbReference>
<dbReference type="CDD" id="cd19481">
    <property type="entry name" value="RecA-like_protease"/>
    <property type="match status" value="1"/>
</dbReference>
<dbReference type="Gene3D" id="3.40.50.300">
    <property type="entry name" value="P-loop containing nucleotide triphosphate hydrolases"/>
    <property type="match status" value="1"/>
</dbReference>
<dbReference type="OrthoDB" id="10042665at2759"/>
<dbReference type="GO" id="GO:0016887">
    <property type="term" value="F:ATP hydrolysis activity"/>
    <property type="evidence" value="ECO:0007669"/>
    <property type="project" value="InterPro"/>
</dbReference>
<dbReference type="InterPro" id="IPR003593">
    <property type="entry name" value="AAA+_ATPase"/>
</dbReference>
<organism evidence="2 3">
    <name type="scientific">Cryphonectria parasitica (strain ATCC 38755 / EP155)</name>
    <dbReference type="NCBI Taxonomy" id="660469"/>
    <lineage>
        <taxon>Eukaryota</taxon>
        <taxon>Fungi</taxon>
        <taxon>Dikarya</taxon>
        <taxon>Ascomycota</taxon>
        <taxon>Pezizomycotina</taxon>
        <taxon>Sordariomycetes</taxon>
        <taxon>Sordariomycetidae</taxon>
        <taxon>Diaporthales</taxon>
        <taxon>Cryphonectriaceae</taxon>
        <taxon>Cryphonectria-Endothia species complex</taxon>
        <taxon>Cryphonectria</taxon>
    </lineage>
</organism>
<reference evidence="2" key="1">
    <citation type="journal article" date="2020" name="Phytopathology">
        <title>Genome sequence of the chestnut blight fungus Cryphonectria parasitica EP155: A fundamental resource for an archetypical invasive plant pathogen.</title>
        <authorList>
            <person name="Crouch J.A."/>
            <person name="Dawe A."/>
            <person name="Aerts A."/>
            <person name="Barry K."/>
            <person name="Churchill A.C.L."/>
            <person name="Grimwood J."/>
            <person name="Hillman B."/>
            <person name="Milgroom M.G."/>
            <person name="Pangilinan J."/>
            <person name="Smith M."/>
            <person name="Salamov A."/>
            <person name="Schmutz J."/>
            <person name="Yadav J."/>
            <person name="Grigoriev I.V."/>
            <person name="Nuss D."/>
        </authorList>
    </citation>
    <scope>NUCLEOTIDE SEQUENCE</scope>
    <source>
        <strain evidence="2">EP155</strain>
    </source>
</reference>
<evidence type="ECO:0000313" key="2">
    <source>
        <dbReference type="EMBL" id="KAF3760466.1"/>
    </source>
</evidence>
<dbReference type="SUPFAM" id="SSF52540">
    <property type="entry name" value="P-loop containing nucleoside triphosphate hydrolases"/>
    <property type="match status" value="1"/>
</dbReference>
<dbReference type="InterPro" id="IPR054289">
    <property type="entry name" value="DUF7025"/>
</dbReference>